<protein>
    <submittedName>
        <fullName evidence="2">Excisionase family DNA binding protein</fullName>
    </submittedName>
</protein>
<keyword evidence="3" id="KW-1185">Reference proteome</keyword>
<dbReference type="EMBL" id="JAUSVP010000018">
    <property type="protein sequence ID" value="MDQ0449817.1"/>
    <property type="molecule type" value="Genomic_DNA"/>
</dbReference>
<evidence type="ECO:0000313" key="2">
    <source>
        <dbReference type="EMBL" id="MDQ0449817.1"/>
    </source>
</evidence>
<dbReference type="Pfam" id="PF12728">
    <property type="entry name" value="HTH_17"/>
    <property type="match status" value="1"/>
</dbReference>
<name>A0ABU0I6U5_9HYPH</name>
<comment type="caution">
    <text evidence="2">The sequence shown here is derived from an EMBL/GenBank/DDBJ whole genome shotgun (WGS) entry which is preliminary data.</text>
</comment>
<dbReference type="RefSeq" id="WP_238206290.1">
    <property type="nucleotide sequence ID" value="NZ_BPQE01000026.1"/>
</dbReference>
<dbReference type="Proteomes" id="UP001231124">
    <property type="component" value="Unassembled WGS sequence"/>
</dbReference>
<proteinExistence type="predicted"/>
<accession>A0ABU0I6U5</accession>
<sequence>MNYTVQGGVETPRTPVEKLAYTIPETCYATGLGRTTVYDLIAKDKLRAIKAGARTLILADSIRGYLNSLTEAA</sequence>
<reference evidence="2 3" key="1">
    <citation type="submission" date="2023-07" db="EMBL/GenBank/DDBJ databases">
        <title>Genomic Encyclopedia of Type Strains, Phase IV (KMG-IV): sequencing the most valuable type-strain genomes for metagenomic binning, comparative biology and taxonomic classification.</title>
        <authorList>
            <person name="Goeker M."/>
        </authorList>
    </citation>
    <scope>NUCLEOTIDE SEQUENCE [LARGE SCALE GENOMIC DNA]</scope>
    <source>
        <strain evidence="2 3">DSM 19013</strain>
    </source>
</reference>
<evidence type="ECO:0000313" key="3">
    <source>
        <dbReference type="Proteomes" id="UP001231124"/>
    </source>
</evidence>
<dbReference type="InterPro" id="IPR041657">
    <property type="entry name" value="HTH_17"/>
</dbReference>
<feature type="domain" description="Helix-turn-helix" evidence="1">
    <location>
        <begin position="21"/>
        <end position="68"/>
    </location>
</feature>
<gene>
    <name evidence="2" type="ORF">QO012_004340</name>
</gene>
<organism evidence="2 3">
    <name type="scientific">Methylobacterium aerolatum</name>
    <dbReference type="NCBI Taxonomy" id="418708"/>
    <lineage>
        <taxon>Bacteria</taxon>
        <taxon>Pseudomonadati</taxon>
        <taxon>Pseudomonadota</taxon>
        <taxon>Alphaproteobacteria</taxon>
        <taxon>Hyphomicrobiales</taxon>
        <taxon>Methylobacteriaceae</taxon>
        <taxon>Methylobacterium</taxon>
    </lineage>
</organism>
<evidence type="ECO:0000259" key="1">
    <source>
        <dbReference type="Pfam" id="PF12728"/>
    </source>
</evidence>